<keyword evidence="1" id="KW-0472">Membrane</keyword>
<feature type="transmembrane region" description="Helical" evidence="1">
    <location>
        <begin position="7"/>
        <end position="28"/>
    </location>
</feature>
<dbReference type="Proteomes" id="UP000813876">
    <property type="component" value="Unassembled WGS sequence"/>
</dbReference>
<reference evidence="2" key="1">
    <citation type="submission" date="2019-11" db="EMBL/GenBank/DDBJ databases">
        <title>Comparative genomics of photobacteria reveal adaptation to distinct habitats.</title>
        <authorList>
            <person name="Fuertes-Perez S."/>
            <person name="Hilgarth M."/>
            <person name="Vogel R.F."/>
        </authorList>
    </citation>
    <scope>NUCLEOTIDE SEQUENCE</scope>
    <source>
        <strain evidence="2">TMW2.2145</strain>
    </source>
</reference>
<dbReference type="AlphaFoldDB" id="A0AAW4ZVV5"/>
<evidence type="ECO:0000313" key="2">
    <source>
        <dbReference type="EMBL" id="MCF2303479.1"/>
    </source>
</evidence>
<name>A0AAW4ZVV5_PHOPO</name>
<proteinExistence type="predicted"/>
<gene>
    <name evidence="2" type="ORF">GLP33_17250</name>
</gene>
<keyword evidence="1" id="KW-0812">Transmembrane</keyword>
<accession>A0AAW4ZVV5</accession>
<feature type="transmembrane region" description="Helical" evidence="1">
    <location>
        <begin position="34"/>
        <end position="54"/>
    </location>
</feature>
<protein>
    <recommendedName>
        <fullName evidence="4">TMhelix containing protein</fullName>
    </recommendedName>
</protein>
<evidence type="ECO:0000313" key="3">
    <source>
        <dbReference type="Proteomes" id="UP000813876"/>
    </source>
</evidence>
<dbReference type="RefSeq" id="WP_232581634.1">
    <property type="nucleotide sequence ID" value="NZ_WMCP01000026.1"/>
</dbReference>
<dbReference type="EMBL" id="WMCP01000026">
    <property type="protein sequence ID" value="MCF2303479.1"/>
    <property type="molecule type" value="Genomic_DNA"/>
</dbReference>
<keyword evidence="1" id="KW-1133">Transmembrane helix</keyword>
<organism evidence="2 3">
    <name type="scientific">Photobacterium phosphoreum</name>
    <dbReference type="NCBI Taxonomy" id="659"/>
    <lineage>
        <taxon>Bacteria</taxon>
        <taxon>Pseudomonadati</taxon>
        <taxon>Pseudomonadota</taxon>
        <taxon>Gammaproteobacteria</taxon>
        <taxon>Vibrionales</taxon>
        <taxon>Vibrionaceae</taxon>
        <taxon>Photobacterium</taxon>
    </lineage>
</organism>
<comment type="caution">
    <text evidence="2">The sequence shown here is derived from an EMBL/GenBank/DDBJ whole genome shotgun (WGS) entry which is preliminary data.</text>
</comment>
<sequence>MKTPNTLLRIFASLILVTMAAISAYLTYGFCYEISSLIHASMMIAIIGLLLDLVK</sequence>
<evidence type="ECO:0008006" key="4">
    <source>
        <dbReference type="Google" id="ProtNLM"/>
    </source>
</evidence>
<evidence type="ECO:0000256" key="1">
    <source>
        <dbReference type="SAM" id="Phobius"/>
    </source>
</evidence>